<evidence type="ECO:0000313" key="1">
    <source>
        <dbReference type="EMBL" id="CAH2715095.1"/>
    </source>
</evidence>
<name>A0ABN8KRN8_9BACI</name>
<dbReference type="RefSeq" id="WP_248735394.1">
    <property type="nucleotide sequence ID" value="NZ_CALBWS010000013.1"/>
</dbReference>
<proteinExistence type="predicted"/>
<accession>A0ABN8KRN8</accession>
<sequence>MKNYIGSPGEGKAWHHIVEQSQVGKRANFPASEVNNVKNIISIPHRSGTVHSKISAHYSSKFDYTNGLTVRDWLATQSFEDQFKYGKELLEEFGDVSSTSKGWVFTEFK</sequence>
<dbReference type="EMBL" id="CALBWS010000013">
    <property type="protein sequence ID" value="CAH2715095.1"/>
    <property type="molecule type" value="Genomic_DNA"/>
</dbReference>
<organism evidence="1 2">
    <name type="scientific">Neobacillus rhizosphaerae</name>
    <dbReference type="NCBI Taxonomy" id="2880965"/>
    <lineage>
        <taxon>Bacteria</taxon>
        <taxon>Bacillati</taxon>
        <taxon>Bacillota</taxon>
        <taxon>Bacilli</taxon>
        <taxon>Bacillales</taxon>
        <taxon>Bacillaceae</taxon>
        <taxon>Neobacillus</taxon>
    </lineage>
</organism>
<dbReference type="Proteomes" id="UP000838308">
    <property type="component" value="Unassembled WGS sequence"/>
</dbReference>
<reference evidence="1" key="1">
    <citation type="submission" date="2022-04" db="EMBL/GenBank/DDBJ databases">
        <authorList>
            <person name="Criscuolo A."/>
        </authorList>
    </citation>
    <scope>NUCLEOTIDE SEQUENCE</scope>
    <source>
        <strain evidence="1">CIP111895</strain>
    </source>
</reference>
<protein>
    <submittedName>
        <fullName evidence="1">Uncharacterized protein</fullName>
    </submittedName>
</protein>
<keyword evidence="2" id="KW-1185">Reference proteome</keyword>
<evidence type="ECO:0000313" key="2">
    <source>
        <dbReference type="Proteomes" id="UP000838308"/>
    </source>
</evidence>
<gene>
    <name evidence="1" type="ORF">BACCIP111895_02279</name>
</gene>
<comment type="caution">
    <text evidence="1">The sequence shown here is derived from an EMBL/GenBank/DDBJ whole genome shotgun (WGS) entry which is preliminary data.</text>
</comment>